<gene>
    <name evidence="1" type="ORF">GXW78_16955</name>
</gene>
<evidence type="ECO:0000313" key="1">
    <source>
        <dbReference type="EMBL" id="MBR0651365.1"/>
    </source>
</evidence>
<dbReference type="RefSeq" id="WP_211870034.1">
    <property type="nucleotide sequence ID" value="NZ_JAAEDI010000018.1"/>
</dbReference>
<reference evidence="2" key="1">
    <citation type="journal article" date="2021" name="Syst. Appl. Microbiol.">
        <title>Roseomonas hellenica sp. nov., isolated from roots of wild-growing Alkanna tinctoria.</title>
        <authorList>
            <person name="Rat A."/>
            <person name="Naranjo H.D."/>
            <person name="Lebbe L."/>
            <person name="Cnockaert M."/>
            <person name="Krigas N."/>
            <person name="Grigoriadou K."/>
            <person name="Maloupa E."/>
            <person name="Willems A."/>
        </authorList>
    </citation>
    <scope>NUCLEOTIDE SEQUENCE [LARGE SCALE GENOMIC DNA]</scope>
    <source>
        <strain evidence="2">LMG 31159</strain>
    </source>
</reference>
<keyword evidence="2" id="KW-1185">Reference proteome</keyword>
<sequence>MALTAAERMRASRARKRAVKEAEARAAGVKAEQDQAALLPLADLVEKHVELPSAAARGRHRAYLQVLESRFPAPLGRLAAIFAQEPEALSKRLVCTKLEAQRIILDAATRSLPYWHQAQPTAIQMSGAPVAPVQVVISGAVAEQLGLTDESEEDQRVIEGEAA</sequence>
<organism evidence="1 2">
    <name type="scientific">Neoroseomonas terrae</name>
    <dbReference type="NCBI Taxonomy" id="424799"/>
    <lineage>
        <taxon>Bacteria</taxon>
        <taxon>Pseudomonadati</taxon>
        <taxon>Pseudomonadota</taxon>
        <taxon>Alphaproteobacteria</taxon>
        <taxon>Acetobacterales</taxon>
        <taxon>Acetobacteraceae</taxon>
        <taxon>Neoroseomonas</taxon>
    </lineage>
</organism>
<name>A0ABS5EK63_9PROT</name>
<protein>
    <submittedName>
        <fullName evidence="1">Uncharacterized protein</fullName>
    </submittedName>
</protein>
<evidence type="ECO:0000313" key="2">
    <source>
        <dbReference type="Proteomes" id="UP000698752"/>
    </source>
</evidence>
<accession>A0ABS5EK63</accession>
<dbReference type="EMBL" id="JAAEDI010000018">
    <property type="protein sequence ID" value="MBR0651365.1"/>
    <property type="molecule type" value="Genomic_DNA"/>
</dbReference>
<comment type="caution">
    <text evidence="1">The sequence shown here is derived from an EMBL/GenBank/DDBJ whole genome shotgun (WGS) entry which is preliminary data.</text>
</comment>
<dbReference type="Proteomes" id="UP000698752">
    <property type="component" value="Unassembled WGS sequence"/>
</dbReference>
<proteinExistence type="predicted"/>